<evidence type="ECO:0008006" key="3">
    <source>
        <dbReference type="Google" id="ProtNLM"/>
    </source>
</evidence>
<dbReference type="RefSeq" id="WP_406693604.1">
    <property type="nucleotide sequence ID" value="NZ_CP155447.1"/>
</dbReference>
<feature type="compositionally biased region" description="Pro residues" evidence="1">
    <location>
        <begin position="76"/>
        <end position="85"/>
    </location>
</feature>
<organism evidence="2">
    <name type="scientific">Singulisphaera sp. Ch08</name>
    <dbReference type="NCBI Taxonomy" id="3120278"/>
    <lineage>
        <taxon>Bacteria</taxon>
        <taxon>Pseudomonadati</taxon>
        <taxon>Planctomycetota</taxon>
        <taxon>Planctomycetia</taxon>
        <taxon>Isosphaerales</taxon>
        <taxon>Isosphaeraceae</taxon>
        <taxon>Singulisphaera</taxon>
    </lineage>
</organism>
<name>A0AAU7C6B5_9BACT</name>
<feature type="region of interest" description="Disordered" evidence="1">
    <location>
        <begin position="73"/>
        <end position="97"/>
    </location>
</feature>
<dbReference type="AlphaFoldDB" id="A0AAU7C6B5"/>
<proteinExistence type="predicted"/>
<evidence type="ECO:0000256" key="1">
    <source>
        <dbReference type="SAM" id="MobiDB-lite"/>
    </source>
</evidence>
<accession>A0AAU7C6B5</accession>
<evidence type="ECO:0000313" key="2">
    <source>
        <dbReference type="EMBL" id="XBH00922.1"/>
    </source>
</evidence>
<sequence length="167" mass="17371">MLVRPRSTRSRLRSHDTIVMILLVFGLTGGVGTATSGSTVTAKYTSHAALLDGHQCKCKSCRGLSSCCCSPAESKPSPPARPISKPPTTDQVQDNTGPCLNAAPCGGGEGLPTSATGLTMSKAVSLTDRTVLRPNMTAQIHPFPVDLLRSALLASRLDDPPEGPFSA</sequence>
<dbReference type="EMBL" id="CP155447">
    <property type="protein sequence ID" value="XBH00922.1"/>
    <property type="molecule type" value="Genomic_DNA"/>
</dbReference>
<gene>
    <name evidence="2" type="ORF">V5E97_21470</name>
</gene>
<feature type="compositionally biased region" description="Polar residues" evidence="1">
    <location>
        <begin position="88"/>
        <end position="97"/>
    </location>
</feature>
<protein>
    <recommendedName>
        <fullName evidence="3">Secreted protein</fullName>
    </recommendedName>
</protein>
<reference evidence="2" key="1">
    <citation type="submission" date="2024-05" db="EMBL/GenBank/DDBJ databases">
        <title>Planctomycetes of the genus Singulisphaera possess chitinolytic capabilities.</title>
        <authorList>
            <person name="Ivanova A."/>
        </authorList>
    </citation>
    <scope>NUCLEOTIDE SEQUENCE</scope>
    <source>
        <strain evidence="2">Ch08T</strain>
    </source>
</reference>